<evidence type="ECO:0000313" key="3">
    <source>
        <dbReference type="Proteomes" id="UP000646053"/>
    </source>
</evidence>
<dbReference type="InterPro" id="IPR050644">
    <property type="entry name" value="PG_Glycine_Bridge_Synth"/>
</dbReference>
<dbReference type="RefSeq" id="WP_162423407.1">
    <property type="nucleotide sequence ID" value="NZ_WVIE01000011.1"/>
</dbReference>
<dbReference type="EMBL" id="WVIE01000011">
    <property type="protein sequence ID" value="NDJ17891.1"/>
    <property type="molecule type" value="Genomic_DNA"/>
</dbReference>
<dbReference type="Pfam" id="PF13480">
    <property type="entry name" value="Acetyltransf_6"/>
    <property type="match status" value="1"/>
</dbReference>
<gene>
    <name evidence="2" type="ORF">GS601_11395</name>
</gene>
<feature type="domain" description="BioF2-like acetyltransferase" evidence="1">
    <location>
        <begin position="162"/>
        <end position="294"/>
    </location>
</feature>
<proteinExistence type="predicted"/>
<dbReference type="InterPro" id="IPR016181">
    <property type="entry name" value="Acyl_CoA_acyltransferase"/>
</dbReference>
<dbReference type="InterPro" id="IPR038740">
    <property type="entry name" value="BioF2-like_GNAT_dom"/>
</dbReference>
<comment type="caution">
    <text evidence="2">The sequence shown here is derived from an EMBL/GenBank/DDBJ whole genome shotgun (WGS) entry which is preliminary data.</text>
</comment>
<organism evidence="2 3">
    <name type="scientific">Myxacorys almedinensis A</name>
    <dbReference type="NCBI Taxonomy" id="2690445"/>
    <lineage>
        <taxon>Bacteria</taxon>
        <taxon>Bacillati</taxon>
        <taxon>Cyanobacteriota</taxon>
        <taxon>Cyanophyceae</taxon>
        <taxon>Leptolyngbyales</taxon>
        <taxon>Leptolyngbyaceae</taxon>
        <taxon>Myxacorys</taxon>
        <taxon>Myxacorys almedinensis</taxon>
    </lineage>
</organism>
<dbReference type="PANTHER" id="PTHR36174:SF1">
    <property type="entry name" value="LIPID II:GLYCINE GLYCYLTRANSFERASE"/>
    <property type="match status" value="1"/>
</dbReference>
<dbReference type="Proteomes" id="UP000646053">
    <property type="component" value="Unassembled WGS sequence"/>
</dbReference>
<dbReference type="PANTHER" id="PTHR36174">
    <property type="entry name" value="LIPID II:GLYCINE GLYCYLTRANSFERASE"/>
    <property type="match status" value="1"/>
</dbReference>
<dbReference type="AlphaFoldDB" id="A0A8J7Z4W4"/>
<name>A0A8J7Z4W4_9CYAN</name>
<protein>
    <submittedName>
        <fullName evidence="2">GNAT family N-acetyltransferase</fullName>
    </submittedName>
</protein>
<reference evidence="2" key="1">
    <citation type="submission" date="2019-12" db="EMBL/GenBank/DDBJ databases">
        <title>High-Quality draft genome sequences of three cyanobacteria isolated from the limestone walls of the Old Cathedral of Coimbra.</title>
        <authorList>
            <person name="Tiago I."/>
            <person name="Soares F."/>
            <person name="Portugal A."/>
        </authorList>
    </citation>
    <scope>NUCLEOTIDE SEQUENCE</scope>
    <source>
        <strain evidence="2">A</strain>
    </source>
</reference>
<sequence>MIIQFIHPLDDLWVQTLQNFRYDIYHLPEYVSLEAYRTDAIPEAILVTEDERQFFVPYLLRRCDRLFDDHAETSDCFDVVSPYGYPGILLNDAAINSPEFLQKAIQQIMAEFSSKQICSAFFRLHPILNKGFEQVISTQLCQVAGETVSVNLELSETEIWSQTRSEHRNKINRTKRAGFRARIIPFEQDVDEFITIYNETMDRVNASESYYFDRKYFLNLSRLNQQTHLCIVEHNQQVACAGLFTECCGIVQYHLGGTKNQFLKQAPSKLMFDHVRFWAKERGNRVFHLGGGVSGTKDSLYHFKAGFSKQRHTFLTLRFITDEIKYNHLVELQAKTLGIETEKLLQTTFFPAYRSIQ</sequence>
<evidence type="ECO:0000313" key="2">
    <source>
        <dbReference type="EMBL" id="NDJ17891.1"/>
    </source>
</evidence>
<evidence type="ECO:0000259" key="1">
    <source>
        <dbReference type="Pfam" id="PF13480"/>
    </source>
</evidence>
<keyword evidence="3" id="KW-1185">Reference proteome</keyword>
<dbReference type="SUPFAM" id="SSF55729">
    <property type="entry name" value="Acyl-CoA N-acyltransferases (Nat)"/>
    <property type="match status" value="1"/>
</dbReference>
<accession>A0A8J7Z4W4</accession>
<dbReference type="Gene3D" id="3.40.630.30">
    <property type="match status" value="1"/>
</dbReference>